<evidence type="ECO:0000313" key="1">
    <source>
        <dbReference type="EMBL" id="OJJ00780.1"/>
    </source>
</evidence>
<name>A0A1L9PGY2_ASPVE</name>
<evidence type="ECO:0000313" key="2">
    <source>
        <dbReference type="Proteomes" id="UP000184073"/>
    </source>
</evidence>
<reference evidence="2" key="1">
    <citation type="journal article" date="2017" name="Genome Biol.">
        <title>Comparative genomics reveals high biological diversity and specific adaptations in the industrially and medically important fungal genus Aspergillus.</title>
        <authorList>
            <person name="de Vries R.P."/>
            <person name="Riley R."/>
            <person name="Wiebenga A."/>
            <person name="Aguilar-Osorio G."/>
            <person name="Amillis S."/>
            <person name="Uchima C.A."/>
            <person name="Anderluh G."/>
            <person name="Asadollahi M."/>
            <person name="Askin M."/>
            <person name="Barry K."/>
            <person name="Battaglia E."/>
            <person name="Bayram O."/>
            <person name="Benocci T."/>
            <person name="Braus-Stromeyer S.A."/>
            <person name="Caldana C."/>
            <person name="Canovas D."/>
            <person name="Cerqueira G.C."/>
            <person name="Chen F."/>
            <person name="Chen W."/>
            <person name="Choi C."/>
            <person name="Clum A."/>
            <person name="Dos Santos R.A."/>
            <person name="Damasio A.R."/>
            <person name="Diallinas G."/>
            <person name="Emri T."/>
            <person name="Fekete E."/>
            <person name="Flipphi M."/>
            <person name="Freyberg S."/>
            <person name="Gallo A."/>
            <person name="Gournas C."/>
            <person name="Habgood R."/>
            <person name="Hainaut M."/>
            <person name="Harispe M.L."/>
            <person name="Henrissat B."/>
            <person name="Hilden K.S."/>
            <person name="Hope R."/>
            <person name="Hossain A."/>
            <person name="Karabika E."/>
            <person name="Karaffa L."/>
            <person name="Karanyi Z."/>
            <person name="Krasevec N."/>
            <person name="Kuo A."/>
            <person name="Kusch H."/>
            <person name="LaButti K."/>
            <person name="Lagendijk E.L."/>
            <person name="Lapidus A."/>
            <person name="Levasseur A."/>
            <person name="Lindquist E."/>
            <person name="Lipzen A."/>
            <person name="Logrieco A.F."/>
            <person name="MacCabe A."/>
            <person name="Maekelae M.R."/>
            <person name="Malavazi I."/>
            <person name="Melin P."/>
            <person name="Meyer V."/>
            <person name="Mielnichuk N."/>
            <person name="Miskei M."/>
            <person name="Molnar A.P."/>
            <person name="Mule G."/>
            <person name="Ngan C.Y."/>
            <person name="Orejas M."/>
            <person name="Orosz E."/>
            <person name="Ouedraogo J.P."/>
            <person name="Overkamp K.M."/>
            <person name="Park H.-S."/>
            <person name="Perrone G."/>
            <person name="Piumi F."/>
            <person name="Punt P.J."/>
            <person name="Ram A.F."/>
            <person name="Ramon A."/>
            <person name="Rauscher S."/>
            <person name="Record E."/>
            <person name="Riano-Pachon D.M."/>
            <person name="Robert V."/>
            <person name="Roehrig J."/>
            <person name="Ruller R."/>
            <person name="Salamov A."/>
            <person name="Salih N.S."/>
            <person name="Samson R.A."/>
            <person name="Sandor E."/>
            <person name="Sanguinetti M."/>
            <person name="Schuetze T."/>
            <person name="Sepcic K."/>
            <person name="Shelest E."/>
            <person name="Sherlock G."/>
            <person name="Sophianopoulou V."/>
            <person name="Squina F.M."/>
            <person name="Sun H."/>
            <person name="Susca A."/>
            <person name="Todd R.B."/>
            <person name="Tsang A."/>
            <person name="Unkles S.E."/>
            <person name="van de Wiele N."/>
            <person name="van Rossen-Uffink D."/>
            <person name="Oliveira J.V."/>
            <person name="Vesth T.C."/>
            <person name="Visser J."/>
            <person name="Yu J.-H."/>
            <person name="Zhou M."/>
            <person name="Andersen M.R."/>
            <person name="Archer D.B."/>
            <person name="Baker S.E."/>
            <person name="Benoit I."/>
            <person name="Brakhage A.A."/>
            <person name="Braus G.H."/>
            <person name="Fischer R."/>
            <person name="Frisvad J.C."/>
            <person name="Goldman G.H."/>
            <person name="Houbraken J."/>
            <person name="Oakley B."/>
            <person name="Pocsi I."/>
            <person name="Scazzocchio C."/>
            <person name="Seiboth B."/>
            <person name="vanKuyk P.A."/>
            <person name="Wortman J."/>
            <person name="Dyer P.S."/>
            <person name="Grigoriev I.V."/>
        </authorList>
    </citation>
    <scope>NUCLEOTIDE SEQUENCE [LARGE SCALE GENOMIC DNA]</scope>
    <source>
        <strain evidence="2">CBS 583.65</strain>
    </source>
</reference>
<dbReference type="OrthoDB" id="4493318at2759"/>
<dbReference type="VEuPathDB" id="FungiDB:ASPVEDRAFT_885335"/>
<dbReference type="GeneID" id="63733857"/>
<dbReference type="Proteomes" id="UP000184073">
    <property type="component" value="Unassembled WGS sequence"/>
</dbReference>
<gene>
    <name evidence="1" type="ORF">ASPVEDRAFT_885335</name>
</gene>
<dbReference type="EMBL" id="KV878127">
    <property type="protein sequence ID" value="OJJ00780.1"/>
    <property type="molecule type" value="Genomic_DNA"/>
</dbReference>
<protein>
    <submittedName>
        <fullName evidence="1">Uncharacterized protein</fullName>
    </submittedName>
</protein>
<sequence length="193" mass="21187">MAMTDMNGSTLTYCKCCNRLMTDMCFRLLQAGVPQRGLIIPESTTAAAFQFQSYTPLFQEIPNEAFGLAIHAAIQGFITTATGMQTPIYVSIARRPVGLEYTTGLTLVIGVLVDIPAGVVVSPELLSHIAVNLPIFGGGEWRWAVTPEDVFPVMWRLQWFEEIIKHPWAPCIWTTLIMTGPGTQSALDLAPNV</sequence>
<dbReference type="RefSeq" id="XP_040666542.1">
    <property type="nucleotide sequence ID" value="XM_040818346.1"/>
</dbReference>
<proteinExistence type="predicted"/>
<accession>A0A1L9PGY2</accession>
<keyword evidence="2" id="KW-1185">Reference proteome</keyword>
<dbReference type="AlphaFoldDB" id="A0A1L9PGY2"/>
<organism evidence="1 2">
    <name type="scientific">Aspergillus versicolor CBS 583.65</name>
    <dbReference type="NCBI Taxonomy" id="1036611"/>
    <lineage>
        <taxon>Eukaryota</taxon>
        <taxon>Fungi</taxon>
        <taxon>Dikarya</taxon>
        <taxon>Ascomycota</taxon>
        <taxon>Pezizomycotina</taxon>
        <taxon>Eurotiomycetes</taxon>
        <taxon>Eurotiomycetidae</taxon>
        <taxon>Eurotiales</taxon>
        <taxon>Aspergillaceae</taxon>
        <taxon>Aspergillus</taxon>
        <taxon>Aspergillus subgen. Nidulantes</taxon>
    </lineage>
</organism>